<feature type="binding site" evidence="3">
    <location>
        <position position="290"/>
    </location>
    <ligand>
        <name>Mg(2+)</name>
        <dbReference type="ChEBI" id="CHEBI:18420"/>
        <label>1</label>
    </ligand>
</feature>
<name>A0A243QG62_9ACTN</name>
<dbReference type="PANTHER" id="PTHR16222:SF24">
    <property type="entry name" value="ADP-RIBOSYLHYDROLASE ARH3"/>
    <property type="match status" value="1"/>
</dbReference>
<proteinExistence type="inferred from homology"/>
<evidence type="ECO:0000256" key="1">
    <source>
        <dbReference type="ARBA" id="ARBA00010702"/>
    </source>
</evidence>
<keyword evidence="6" id="KW-1185">Reference proteome</keyword>
<keyword evidence="2 5" id="KW-0378">Hydrolase</keyword>
<evidence type="ECO:0000256" key="2">
    <source>
        <dbReference type="ARBA" id="ARBA00022801"/>
    </source>
</evidence>
<evidence type="ECO:0000313" key="5">
    <source>
        <dbReference type="EMBL" id="OUC80367.1"/>
    </source>
</evidence>
<dbReference type="Proteomes" id="UP000194632">
    <property type="component" value="Unassembled WGS sequence"/>
</dbReference>
<feature type="binding site" evidence="3">
    <location>
        <position position="53"/>
    </location>
    <ligand>
        <name>Mg(2+)</name>
        <dbReference type="ChEBI" id="CHEBI:18420"/>
        <label>1</label>
    </ligand>
</feature>
<dbReference type="InterPro" id="IPR005502">
    <property type="entry name" value="Ribosyl_crysJ1"/>
</dbReference>
<dbReference type="Gene3D" id="1.10.4080.10">
    <property type="entry name" value="ADP-ribosylation/Crystallin J1"/>
    <property type="match status" value="1"/>
</dbReference>
<dbReference type="AlphaFoldDB" id="A0A243QG62"/>
<feature type="binding site" evidence="3">
    <location>
        <position position="292"/>
    </location>
    <ligand>
        <name>Mg(2+)</name>
        <dbReference type="ChEBI" id="CHEBI:18420"/>
        <label>1</label>
    </ligand>
</feature>
<feature type="binding site" evidence="3">
    <location>
        <position position="54"/>
    </location>
    <ligand>
        <name>Mg(2+)</name>
        <dbReference type="ChEBI" id="CHEBI:18420"/>
        <label>1</label>
    </ligand>
</feature>
<protein>
    <submittedName>
        <fullName evidence="5">ADP-ribosylglycohydrolase</fullName>
    </submittedName>
</protein>
<comment type="similarity">
    <text evidence="1">Belongs to the ADP-ribosylglycohydrolase family.</text>
</comment>
<feature type="binding site" evidence="3">
    <location>
        <position position="293"/>
    </location>
    <ligand>
        <name>Mg(2+)</name>
        <dbReference type="ChEBI" id="CHEBI:18420"/>
        <label>1</label>
    </ligand>
</feature>
<dbReference type="SUPFAM" id="SSF101478">
    <property type="entry name" value="ADP-ribosylglycohydrolase"/>
    <property type="match status" value="1"/>
</dbReference>
<evidence type="ECO:0000256" key="4">
    <source>
        <dbReference type="SAM" id="MobiDB-lite"/>
    </source>
</evidence>
<dbReference type="RefSeq" id="WP_086534060.1">
    <property type="nucleotide sequence ID" value="NZ_NGFO01000003.1"/>
</dbReference>
<dbReference type="EMBL" id="NGFO01000003">
    <property type="protein sequence ID" value="OUC80367.1"/>
    <property type="molecule type" value="Genomic_DNA"/>
</dbReference>
<evidence type="ECO:0000256" key="3">
    <source>
        <dbReference type="PIRSR" id="PIRSR605502-1"/>
    </source>
</evidence>
<organism evidence="5 6">
    <name type="scientific">Gordonia lacunae</name>
    <dbReference type="NCBI Taxonomy" id="417102"/>
    <lineage>
        <taxon>Bacteria</taxon>
        <taxon>Bacillati</taxon>
        <taxon>Actinomycetota</taxon>
        <taxon>Actinomycetes</taxon>
        <taxon>Mycobacteriales</taxon>
        <taxon>Gordoniaceae</taxon>
        <taxon>Gordonia</taxon>
    </lineage>
</organism>
<dbReference type="STRING" id="417102.CA982_04045"/>
<dbReference type="OrthoDB" id="4871367at2"/>
<feature type="binding site" evidence="3">
    <location>
        <position position="52"/>
    </location>
    <ligand>
        <name>Mg(2+)</name>
        <dbReference type="ChEBI" id="CHEBI:18420"/>
        <label>1</label>
    </ligand>
</feature>
<dbReference type="GO" id="GO:0046872">
    <property type="term" value="F:metal ion binding"/>
    <property type="evidence" value="ECO:0007669"/>
    <property type="project" value="UniProtKB-KW"/>
</dbReference>
<evidence type="ECO:0000313" key="6">
    <source>
        <dbReference type="Proteomes" id="UP000194632"/>
    </source>
</evidence>
<comment type="caution">
    <text evidence="5">The sequence shown here is derived from an EMBL/GenBank/DDBJ whole genome shotgun (WGS) entry which is preliminary data.</text>
</comment>
<gene>
    <name evidence="5" type="ORF">CA982_04045</name>
</gene>
<comment type="cofactor">
    <cofactor evidence="3">
        <name>Mg(2+)</name>
        <dbReference type="ChEBI" id="CHEBI:18420"/>
    </cofactor>
    <text evidence="3">Binds 2 magnesium ions per subunit.</text>
</comment>
<keyword evidence="3" id="KW-0479">Metal-binding</keyword>
<keyword evidence="3" id="KW-0460">Magnesium</keyword>
<sequence length="371" mass="38437">MDRFSGCLLAGAVGDALGGAVEFSARETIVERFGARGITSYAAAYGGVGTITDDTQMTLFTAEGLLRAWVRDCAGGISCYAATTARAYLRWFITQGGHPRHGVLATSERSSWLAGHRQLHSRRAPGATCLEALRATTRPGAPADNDSKGCGGVMRVAPVGLFAARAEWSAAGTFDLAATLASLTHGHPSGSLPAGVLAVAIRDLVAGASLPEALTVAKGVLRTRAGYEETLAALDAAEALAGSGLSHEAAITRLGGGWVGEEALAIAIYSALVAEDLEDAVIIAVNHDGDSDSTGAIAGNLLGARDGVAAIPQRWLASLELRDVIVEMSRDLYDFVDWDIPEPDAQAGSGSWVEKYWGPRPGTPSDLRPVG</sequence>
<feature type="region of interest" description="Disordered" evidence="4">
    <location>
        <begin position="346"/>
        <end position="371"/>
    </location>
</feature>
<reference evidence="5 6" key="1">
    <citation type="submission" date="2017-05" db="EMBL/GenBank/DDBJ databases">
        <title>Biotechnological potential of actinobacteria isolated from South African environments.</title>
        <authorList>
            <person name="Le Roes-Hill M."/>
            <person name="Prins A."/>
            <person name="Durrell K.A."/>
        </authorList>
    </citation>
    <scope>NUCLEOTIDE SEQUENCE [LARGE SCALE GENOMIC DNA]</scope>
    <source>
        <strain evidence="5">BS2</strain>
    </source>
</reference>
<dbReference type="Pfam" id="PF03747">
    <property type="entry name" value="ADP_ribosyl_GH"/>
    <property type="match status" value="1"/>
</dbReference>
<dbReference type="InterPro" id="IPR050792">
    <property type="entry name" value="ADP-ribosylglycohydrolase"/>
</dbReference>
<dbReference type="InterPro" id="IPR036705">
    <property type="entry name" value="Ribosyl_crysJ1_sf"/>
</dbReference>
<accession>A0A243QG62</accession>
<dbReference type="GO" id="GO:0016787">
    <property type="term" value="F:hydrolase activity"/>
    <property type="evidence" value="ECO:0007669"/>
    <property type="project" value="UniProtKB-KW"/>
</dbReference>
<dbReference type="PANTHER" id="PTHR16222">
    <property type="entry name" value="ADP-RIBOSYLGLYCOHYDROLASE"/>
    <property type="match status" value="1"/>
</dbReference>